<dbReference type="AlphaFoldDB" id="A0A7Y0HEB4"/>
<keyword evidence="4" id="KW-1185">Reference proteome</keyword>
<dbReference type="EMBL" id="JABBNT010000002">
    <property type="protein sequence ID" value="NMM44525.1"/>
    <property type="molecule type" value="Genomic_DNA"/>
</dbReference>
<protein>
    <recommendedName>
        <fullName evidence="5">Cell division protein FtsL</fullName>
    </recommendedName>
</protein>
<reference evidence="3 4" key="1">
    <citation type="submission" date="2020-04" db="EMBL/GenBank/DDBJ databases">
        <title>Rhodospirillaceae bacterium KN72 isolated from deep sea.</title>
        <authorList>
            <person name="Zhang D.-C."/>
        </authorList>
    </citation>
    <scope>NUCLEOTIDE SEQUENCE [LARGE SCALE GENOMIC DNA]</scope>
    <source>
        <strain evidence="3 4">KN72</strain>
    </source>
</reference>
<feature type="region of interest" description="Disordered" evidence="2">
    <location>
        <begin position="96"/>
        <end position="139"/>
    </location>
</feature>
<feature type="coiled-coil region" evidence="1">
    <location>
        <begin position="27"/>
        <end position="54"/>
    </location>
</feature>
<feature type="compositionally biased region" description="Low complexity" evidence="2">
    <location>
        <begin position="105"/>
        <end position="124"/>
    </location>
</feature>
<accession>A0A7Y0HEB4</accession>
<comment type="caution">
    <text evidence="3">The sequence shown here is derived from an EMBL/GenBank/DDBJ whole genome shotgun (WGS) entry which is preliminary data.</text>
</comment>
<evidence type="ECO:0000256" key="1">
    <source>
        <dbReference type="SAM" id="Coils"/>
    </source>
</evidence>
<keyword evidence="1" id="KW-0175">Coiled coil</keyword>
<evidence type="ECO:0000313" key="3">
    <source>
        <dbReference type="EMBL" id="NMM44525.1"/>
    </source>
</evidence>
<evidence type="ECO:0008006" key="5">
    <source>
        <dbReference type="Google" id="ProtNLM"/>
    </source>
</evidence>
<organism evidence="3 4">
    <name type="scientific">Pacificispira spongiicola</name>
    <dbReference type="NCBI Taxonomy" id="2729598"/>
    <lineage>
        <taxon>Bacteria</taxon>
        <taxon>Pseudomonadati</taxon>
        <taxon>Pseudomonadota</taxon>
        <taxon>Alphaproteobacteria</taxon>
        <taxon>Rhodospirillales</taxon>
        <taxon>Rhodospirillaceae</taxon>
        <taxon>Pacificispira</taxon>
    </lineage>
</organism>
<proteinExistence type="predicted"/>
<evidence type="ECO:0000256" key="2">
    <source>
        <dbReference type="SAM" id="MobiDB-lite"/>
    </source>
</evidence>
<name>A0A7Y0HEB4_9PROT</name>
<evidence type="ECO:0000313" key="4">
    <source>
        <dbReference type="Proteomes" id="UP000539372"/>
    </source>
</evidence>
<dbReference type="Proteomes" id="UP000539372">
    <property type="component" value="Unassembled WGS sequence"/>
</dbReference>
<dbReference type="RefSeq" id="WP_169624805.1">
    <property type="nucleotide sequence ID" value="NZ_JABBNT010000002.1"/>
</dbReference>
<sequence>MRALVIAVWIVMVMMTGYALFHISFQVEALEGQLAELNQQIRQEQEVIHNLRAEWAYSSRPDWIETMGAEFLPDMHGVEPSQVLRIEDIPFRRDDPAVPETAALPAPSQPKAAEAAPANPSAKAVKGMATPVTLVRTQQ</sequence>
<gene>
    <name evidence="3" type="ORF">HH303_08540</name>
</gene>